<dbReference type="CDD" id="cd20642">
    <property type="entry name" value="CYP72"/>
    <property type="match status" value="1"/>
</dbReference>
<feature type="binding site" description="axial binding residue" evidence="12">
    <location>
        <position position="489"/>
    </location>
    <ligand>
        <name>heme</name>
        <dbReference type="ChEBI" id="CHEBI:30413"/>
    </ligand>
    <ligandPart>
        <name>Fe</name>
        <dbReference type="ChEBI" id="CHEBI:18248"/>
    </ligandPart>
</feature>
<dbReference type="Proteomes" id="UP000515151">
    <property type="component" value="Chromosome 7"/>
</dbReference>
<dbReference type="GO" id="GO:0005506">
    <property type="term" value="F:iron ion binding"/>
    <property type="evidence" value="ECO:0007669"/>
    <property type="project" value="InterPro"/>
</dbReference>
<dbReference type="PRINTS" id="PR00463">
    <property type="entry name" value="EP450I"/>
</dbReference>
<dbReference type="InterPro" id="IPR017972">
    <property type="entry name" value="Cyt_P450_CS"/>
</dbReference>
<dbReference type="FunFam" id="1.10.630.10:FF:000029">
    <property type="entry name" value="Cytochrome P450 734A1"/>
    <property type="match status" value="1"/>
</dbReference>
<protein>
    <submittedName>
        <fullName evidence="15">Cytochrome P450 CYP72A219-like isoform X1</fullName>
    </submittedName>
</protein>
<dbReference type="GO" id="GO:0016020">
    <property type="term" value="C:membrane"/>
    <property type="evidence" value="ECO:0007669"/>
    <property type="project" value="UniProtKB-SubCell"/>
</dbReference>
<dbReference type="Gene3D" id="1.10.630.10">
    <property type="entry name" value="Cytochrome P450"/>
    <property type="match status" value="1"/>
</dbReference>
<evidence type="ECO:0000256" key="11">
    <source>
        <dbReference type="ARBA" id="ARBA00023136"/>
    </source>
</evidence>
<keyword evidence="4 12" id="KW-0349">Heme</keyword>
<keyword evidence="11" id="KW-0472">Membrane</keyword>
<organism evidence="14 15">
    <name type="scientific">Punica granatum</name>
    <name type="common">Pomegranate</name>
    <dbReference type="NCBI Taxonomy" id="22663"/>
    <lineage>
        <taxon>Eukaryota</taxon>
        <taxon>Viridiplantae</taxon>
        <taxon>Streptophyta</taxon>
        <taxon>Embryophyta</taxon>
        <taxon>Tracheophyta</taxon>
        <taxon>Spermatophyta</taxon>
        <taxon>Magnoliopsida</taxon>
        <taxon>eudicotyledons</taxon>
        <taxon>Gunneridae</taxon>
        <taxon>Pentapetalae</taxon>
        <taxon>rosids</taxon>
        <taxon>malvids</taxon>
        <taxon>Myrtales</taxon>
        <taxon>Lythraceae</taxon>
        <taxon>Punica</taxon>
    </lineage>
</organism>
<evidence type="ECO:0000256" key="5">
    <source>
        <dbReference type="ARBA" id="ARBA00022692"/>
    </source>
</evidence>
<dbReference type="InterPro" id="IPR001128">
    <property type="entry name" value="Cyt_P450"/>
</dbReference>
<evidence type="ECO:0000256" key="2">
    <source>
        <dbReference type="ARBA" id="ARBA00004167"/>
    </source>
</evidence>
<accession>A0A6P8ENA4</accession>
<gene>
    <name evidence="15" type="primary">LOC116215211</name>
</gene>
<evidence type="ECO:0000256" key="1">
    <source>
        <dbReference type="ARBA" id="ARBA00001971"/>
    </source>
</evidence>
<dbReference type="SUPFAM" id="SSF48264">
    <property type="entry name" value="Cytochrome P450"/>
    <property type="match status" value="1"/>
</dbReference>
<sequence>MEASLPSFGLGLMLLVLTLTWAWRVLNWVWLRPKKLERFLRQQGLSGNSYRFLFGDLKETSRMFKDARSRPIGPSDDILPRVFPFVLQSVNTHGVIILSISRKCRSKVFTLQLCTGKDCFTWIGPTPRVIIMNPEHIKDVFAKIDDFQKPASNPVLKMLAYGLVSFNGEKWALHKKIINPAFHLEKLKLMLPLFYASCTEMVRRWEKLVSAGASPELNVWPELRYLTRDVIARTAFGSSYEEGRRIFELQEEQSEIVMKLILTVYIPGWRFVPTKTNRRMKHITNEVNSLLLGMISKREKAMRTGEARADDLLGMMLESNMKEIQEHRGSKNRTGMSIKDVIEECKLFYFAGQETTSTLLVWTMVLLSIHPEWQTRAREEVLQVFGREKPEFDGLSRLKIVTMILYEVLRLYPPIISLSRIVHEETRLGKLTIPAGVQVGLPTILIHQDRELWGEDAKEFNPERFAEGLSKATKNQVSFFPFGWGARICIGQNFALIEAKMAIAKILQRFSFELSPTYAHAPATIVTVQPQHGAQVILRRA</sequence>
<dbReference type="GO" id="GO:0020037">
    <property type="term" value="F:heme binding"/>
    <property type="evidence" value="ECO:0007669"/>
    <property type="project" value="InterPro"/>
</dbReference>
<evidence type="ECO:0000313" key="15">
    <source>
        <dbReference type="RefSeq" id="XP_031406696.1"/>
    </source>
</evidence>
<keyword evidence="10 13" id="KW-0503">Monooxygenase</keyword>
<evidence type="ECO:0000256" key="13">
    <source>
        <dbReference type="RuleBase" id="RU000461"/>
    </source>
</evidence>
<keyword evidence="14" id="KW-1185">Reference proteome</keyword>
<dbReference type="PRINTS" id="PR00385">
    <property type="entry name" value="P450"/>
</dbReference>
<keyword evidence="6 12" id="KW-0479">Metal-binding</keyword>
<evidence type="ECO:0000256" key="4">
    <source>
        <dbReference type="ARBA" id="ARBA00022617"/>
    </source>
</evidence>
<comment type="cofactor">
    <cofactor evidence="1 12">
        <name>heme</name>
        <dbReference type="ChEBI" id="CHEBI:30413"/>
    </cofactor>
</comment>
<reference evidence="15" key="2">
    <citation type="submission" date="2025-08" db="UniProtKB">
        <authorList>
            <consortium name="RefSeq"/>
        </authorList>
    </citation>
    <scope>IDENTIFICATION</scope>
    <source>
        <tissue evidence="15">Leaf</tissue>
    </source>
</reference>
<evidence type="ECO:0000256" key="12">
    <source>
        <dbReference type="PIRSR" id="PIRSR602401-1"/>
    </source>
</evidence>
<dbReference type="PANTHER" id="PTHR24282">
    <property type="entry name" value="CYTOCHROME P450 FAMILY MEMBER"/>
    <property type="match status" value="1"/>
</dbReference>
<comment type="subcellular location">
    <subcellularLocation>
        <location evidence="2">Membrane</location>
        <topology evidence="2">Single-pass membrane protein</topology>
    </subcellularLocation>
</comment>
<evidence type="ECO:0000256" key="10">
    <source>
        <dbReference type="ARBA" id="ARBA00023033"/>
    </source>
</evidence>
<evidence type="ECO:0000256" key="7">
    <source>
        <dbReference type="ARBA" id="ARBA00022989"/>
    </source>
</evidence>
<dbReference type="GO" id="GO:0004497">
    <property type="term" value="F:monooxygenase activity"/>
    <property type="evidence" value="ECO:0007669"/>
    <property type="project" value="UniProtKB-KW"/>
</dbReference>
<keyword evidence="9 12" id="KW-0408">Iron</keyword>
<dbReference type="PROSITE" id="PS00086">
    <property type="entry name" value="CYTOCHROME_P450"/>
    <property type="match status" value="1"/>
</dbReference>
<keyword evidence="7" id="KW-1133">Transmembrane helix</keyword>
<dbReference type="RefSeq" id="XP_031406696.1">
    <property type="nucleotide sequence ID" value="XM_031550836.1"/>
</dbReference>
<evidence type="ECO:0000256" key="8">
    <source>
        <dbReference type="ARBA" id="ARBA00023002"/>
    </source>
</evidence>
<comment type="similarity">
    <text evidence="3 13">Belongs to the cytochrome P450 family.</text>
</comment>
<dbReference type="AlphaFoldDB" id="A0A6P8ENA4"/>
<dbReference type="InterPro" id="IPR002401">
    <property type="entry name" value="Cyt_P450_E_grp-I"/>
</dbReference>
<keyword evidence="5" id="KW-0812">Transmembrane</keyword>
<dbReference type="GeneID" id="116215211"/>
<name>A0A6P8ENA4_PUNGR</name>
<dbReference type="InterPro" id="IPR036396">
    <property type="entry name" value="Cyt_P450_sf"/>
</dbReference>
<dbReference type="GO" id="GO:0016705">
    <property type="term" value="F:oxidoreductase activity, acting on paired donors, with incorporation or reduction of molecular oxygen"/>
    <property type="evidence" value="ECO:0007669"/>
    <property type="project" value="InterPro"/>
</dbReference>
<dbReference type="InterPro" id="IPR050665">
    <property type="entry name" value="Cytochrome_P450_Monooxygen"/>
</dbReference>
<dbReference type="OrthoDB" id="1470350at2759"/>
<evidence type="ECO:0000256" key="3">
    <source>
        <dbReference type="ARBA" id="ARBA00010617"/>
    </source>
</evidence>
<dbReference type="Pfam" id="PF00067">
    <property type="entry name" value="p450"/>
    <property type="match status" value="1"/>
</dbReference>
<evidence type="ECO:0000256" key="6">
    <source>
        <dbReference type="ARBA" id="ARBA00022723"/>
    </source>
</evidence>
<evidence type="ECO:0000313" key="14">
    <source>
        <dbReference type="Proteomes" id="UP000515151"/>
    </source>
</evidence>
<keyword evidence="8 13" id="KW-0560">Oxidoreductase</keyword>
<evidence type="ECO:0000256" key="9">
    <source>
        <dbReference type="ARBA" id="ARBA00023004"/>
    </source>
</evidence>
<reference evidence="14" key="1">
    <citation type="journal article" date="2020" name="Plant Biotechnol. J.">
        <title>The pomegranate (Punica granatum L.) draft genome dissects genetic divergence between soft- and hard-seeded cultivars.</title>
        <authorList>
            <person name="Luo X."/>
            <person name="Li H."/>
            <person name="Wu Z."/>
            <person name="Yao W."/>
            <person name="Zhao P."/>
            <person name="Cao D."/>
            <person name="Yu H."/>
            <person name="Li K."/>
            <person name="Poudel K."/>
            <person name="Zhao D."/>
            <person name="Zhang F."/>
            <person name="Xia X."/>
            <person name="Chen L."/>
            <person name="Wang Q."/>
            <person name="Jing D."/>
            <person name="Cao S."/>
        </authorList>
    </citation>
    <scope>NUCLEOTIDE SEQUENCE [LARGE SCALE GENOMIC DNA]</scope>
    <source>
        <strain evidence="14">cv. Tunisia</strain>
    </source>
</reference>
<dbReference type="PANTHER" id="PTHR24282:SF255">
    <property type="entry name" value="CYTOCHROME P450 72A11-RELATED"/>
    <property type="match status" value="1"/>
</dbReference>
<proteinExistence type="inferred from homology"/>